<dbReference type="GO" id="GO:0015171">
    <property type="term" value="F:amino acid transmembrane transporter activity"/>
    <property type="evidence" value="ECO:0007669"/>
    <property type="project" value="TreeGrafter"/>
</dbReference>
<dbReference type="PANTHER" id="PTHR30086">
    <property type="entry name" value="ARGININE EXPORTER PROTEIN ARGO"/>
    <property type="match status" value="1"/>
</dbReference>
<dbReference type="Proteomes" id="UP000249499">
    <property type="component" value="Plasmid pRt1078"/>
</dbReference>
<feature type="transmembrane region" description="Helical" evidence="6">
    <location>
        <begin position="68"/>
        <end position="86"/>
    </location>
</feature>
<evidence type="ECO:0000256" key="3">
    <source>
        <dbReference type="ARBA" id="ARBA00022692"/>
    </source>
</evidence>
<keyword evidence="5 6" id="KW-0472">Membrane</keyword>
<reference evidence="7 8" key="1">
    <citation type="journal article" date="2018" name="Sci. Rep.">
        <title>Rhizobium tumorigenes sp. nov., a novel plant tumorigenic bacterium isolated from cane gall tumors on thornless blackberry.</title>
        <authorList>
            <person name="Kuzmanovi N."/>
            <person name="Smalla K."/>
            <person name="Gronow S."/>
            <person name="PuBawska J."/>
        </authorList>
    </citation>
    <scope>NUCLEOTIDE SEQUENCE [LARGE SCALE GENOMIC DNA]</scope>
    <source>
        <strain evidence="7 8">1078</strain>
    </source>
</reference>
<protein>
    <submittedName>
        <fullName evidence="7">LysE family translocator</fullName>
    </submittedName>
</protein>
<dbReference type="AlphaFoldDB" id="A0AAF1K8A3"/>
<organism evidence="7 8">
    <name type="scientific">Rhizobium tumorigenes</name>
    <dbReference type="NCBI Taxonomy" id="2041385"/>
    <lineage>
        <taxon>Bacteria</taxon>
        <taxon>Pseudomonadati</taxon>
        <taxon>Pseudomonadota</taxon>
        <taxon>Alphaproteobacteria</taxon>
        <taxon>Hyphomicrobiales</taxon>
        <taxon>Rhizobiaceae</taxon>
        <taxon>Rhizobium/Agrobacterium group</taxon>
        <taxon>Rhizobium</taxon>
    </lineage>
</organism>
<geneLocation type="plasmid" evidence="7 8">
    <name>pRt1078</name>
</geneLocation>
<proteinExistence type="predicted"/>
<accession>A0AAF1K8A3</accession>
<keyword evidence="3 6" id="KW-0812">Transmembrane</keyword>
<dbReference type="GO" id="GO:0005886">
    <property type="term" value="C:plasma membrane"/>
    <property type="evidence" value="ECO:0007669"/>
    <property type="project" value="UniProtKB-SubCell"/>
</dbReference>
<keyword evidence="2" id="KW-1003">Cell membrane</keyword>
<dbReference type="GO" id="GO:0033228">
    <property type="term" value="P:cysteine export across plasma membrane"/>
    <property type="evidence" value="ECO:0007669"/>
    <property type="project" value="TreeGrafter"/>
</dbReference>
<evidence type="ECO:0000313" key="7">
    <source>
        <dbReference type="EMBL" id="WFR97927.1"/>
    </source>
</evidence>
<keyword evidence="4 6" id="KW-1133">Transmembrane helix</keyword>
<name>A0AAF1K8A3_9HYPH</name>
<evidence type="ECO:0000313" key="8">
    <source>
        <dbReference type="Proteomes" id="UP000249499"/>
    </source>
</evidence>
<evidence type="ECO:0000256" key="2">
    <source>
        <dbReference type="ARBA" id="ARBA00022475"/>
    </source>
</evidence>
<comment type="subcellular location">
    <subcellularLocation>
        <location evidence="1">Cell membrane</location>
        <topology evidence="1">Multi-pass membrane protein</topology>
    </subcellularLocation>
</comment>
<dbReference type="PANTHER" id="PTHR30086:SF20">
    <property type="entry name" value="ARGININE EXPORTER PROTEIN ARGO-RELATED"/>
    <property type="match status" value="1"/>
</dbReference>
<gene>
    <name evidence="7" type="ORF">PR017_18715</name>
</gene>
<feature type="transmembrane region" description="Helical" evidence="6">
    <location>
        <begin position="36"/>
        <end position="61"/>
    </location>
</feature>
<keyword evidence="7" id="KW-0614">Plasmid</keyword>
<dbReference type="Pfam" id="PF01810">
    <property type="entry name" value="LysE"/>
    <property type="match status" value="1"/>
</dbReference>
<keyword evidence="8" id="KW-1185">Reference proteome</keyword>
<evidence type="ECO:0000256" key="6">
    <source>
        <dbReference type="SAM" id="Phobius"/>
    </source>
</evidence>
<feature type="transmembrane region" description="Helical" evidence="6">
    <location>
        <begin position="175"/>
        <end position="192"/>
    </location>
</feature>
<dbReference type="RefSeq" id="WP_111222323.1">
    <property type="nucleotide sequence ID" value="NZ_CP117256.1"/>
</dbReference>
<dbReference type="EMBL" id="CP117256">
    <property type="protein sequence ID" value="WFR97927.1"/>
    <property type="molecule type" value="Genomic_DNA"/>
</dbReference>
<reference evidence="8" key="2">
    <citation type="journal article" date="2023" name="MicrobiologyOpen">
        <title>Genomics of the tumorigenes clade of the family Rhizobiaceae and description of Rhizobium rhododendri sp. nov.</title>
        <authorList>
            <person name="Kuzmanovic N."/>
            <person name="diCenzo G.C."/>
            <person name="Bunk B."/>
            <person name="Sproeer C."/>
            <person name="Fruehling A."/>
            <person name="Neumann-Schaal M."/>
            <person name="Overmann J."/>
            <person name="Smalla K."/>
        </authorList>
    </citation>
    <scope>NUCLEOTIDE SEQUENCE [LARGE SCALE GENOMIC DNA]</scope>
    <source>
        <strain evidence="8">1078</strain>
        <plasmid evidence="8">pRt1078</plasmid>
    </source>
</reference>
<evidence type="ECO:0000256" key="5">
    <source>
        <dbReference type="ARBA" id="ARBA00023136"/>
    </source>
</evidence>
<sequence>MAPLLLFVLIATISPGGATTLATASGANFGLRRSLPLIAGICAGLATMAALAALGLATLLLREPTLRIAMKVIGSAYLVWLAWRTARSGRPDLERGVAKPYTFFGGVGLLWLNPKGWAMTLSAAASFATIAEGPVQLAGMLGMTFALLSGLSLILWCAVGLLLAKFLRSDAQWRALNIVLGILLAASILPIWL</sequence>
<feature type="transmembrane region" description="Helical" evidence="6">
    <location>
        <begin position="137"/>
        <end position="163"/>
    </location>
</feature>
<dbReference type="KEGG" id="rtu:PR017_18715"/>
<evidence type="ECO:0000256" key="1">
    <source>
        <dbReference type="ARBA" id="ARBA00004651"/>
    </source>
</evidence>
<evidence type="ECO:0000256" key="4">
    <source>
        <dbReference type="ARBA" id="ARBA00022989"/>
    </source>
</evidence>
<dbReference type="InterPro" id="IPR001123">
    <property type="entry name" value="LeuE-type"/>
</dbReference>